<dbReference type="RefSeq" id="WP_295368636.1">
    <property type="nucleotide sequence ID" value="NZ_DYUC01000016.1"/>
</dbReference>
<dbReference type="AlphaFoldDB" id="A0A921SRE4"/>
<name>A0A921SRE4_9FIRM</name>
<comment type="caution">
    <text evidence="1">The sequence shown here is derived from an EMBL/GenBank/DDBJ whole genome shotgun (WGS) entry which is preliminary data.</text>
</comment>
<dbReference type="EMBL" id="DYUC01000016">
    <property type="protein sequence ID" value="HJG85775.1"/>
    <property type="molecule type" value="Genomic_DNA"/>
</dbReference>
<reference evidence="1" key="1">
    <citation type="journal article" date="2021" name="PeerJ">
        <title>Extensive microbial diversity within the chicken gut microbiome revealed by metagenomics and culture.</title>
        <authorList>
            <person name="Gilroy R."/>
            <person name="Ravi A."/>
            <person name="Getino M."/>
            <person name="Pursley I."/>
            <person name="Horton D.L."/>
            <person name="Alikhan N.F."/>
            <person name="Baker D."/>
            <person name="Gharbi K."/>
            <person name="Hall N."/>
            <person name="Watson M."/>
            <person name="Adriaenssens E.M."/>
            <person name="Foster-Nyarko E."/>
            <person name="Jarju S."/>
            <person name="Secka A."/>
            <person name="Antonio M."/>
            <person name="Oren A."/>
            <person name="Chaudhuri R.R."/>
            <person name="La Ragione R."/>
            <person name="Hildebrand F."/>
            <person name="Pallen M.J."/>
        </authorList>
    </citation>
    <scope>NUCLEOTIDE SEQUENCE</scope>
    <source>
        <strain evidence="1">CHK179-5677</strain>
    </source>
</reference>
<reference evidence="1" key="2">
    <citation type="submission" date="2021-09" db="EMBL/GenBank/DDBJ databases">
        <authorList>
            <person name="Gilroy R."/>
        </authorList>
    </citation>
    <scope>NUCLEOTIDE SEQUENCE</scope>
    <source>
        <strain evidence="1">CHK179-5677</strain>
    </source>
</reference>
<evidence type="ECO:0000313" key="1">
    <source>
        <dbReference type="EMBL" id="HJG85775.1"/>
    </source>
</evidence>
<protein>
    <recommendedName>
        <fullName evidence="3">Phage head-tail adaptor</fullName>
    </recommendedName>
</protein>
<proteinExistence type="predicted"/>
<evidence type="ECO:0000313" key="2">
    <source>
        <dbReference type="Proteomes" id="UP000760668"/>
    </source>
</evidence>
<dbReference type="Proteomes" id="UP000760668">
    <property type="component" value="Unassembled WGS sequence"/>
</dbReference>
<accession>A0A921SRE4</accession>
<evidence type="ECO:0008006" key="3">
    <source>
        <dbReference type="Google" id="ProtNLM"/>
    </source>
</evidence>
<sequence>MNDTLVLIGLTYKNNSLMEQVPAGETRTEIFGEERSVTRAEWYEGGREGMKPSVMFVTPSINYTGQQEAELRGRRYVIYRTYRRRDSEETELYLEEKAGVAHG</sequence>
<gene>
    <name evidence="1" type="ORF">K8V01_01900</name>
</gene>
<organism evidence="1 2">
    <name type="scientific">Pseudoflavonifractor capillosus</name>
    <dbReference type="NCBI Taxonomy" id="106588"/>
    <lineage>
        <taxon>Bacteria</taxon>
        <taxon>Bacillati</taxon>
        <taxon>Bacillota</taxon>
        <taxon>Clostridia</taxon>
        <taxon>Eubacteriales</taxon>
        <taxon>Oscillospiraceae</taxon>
        <taxon>Pseudoflavonifractor</taxon>
    </lineage>
</organism>